<gene>
    <name evidence="1" type="ORF">L2E82_27980</name>
</gene>
<dbReference type="Proteomes" id="UP001055811">
    <property type="component" value="Linkage Group LG05"/>
</dbReference>
<keyword evidence="2" id="KW-1185">Reference proteome</keyword>
<evidence type="ECO:0000313" key="2">
    <source>
        <dbReference type="Proteomes" id="UP001055811"/>
    </source>
</evidence>
<dbReference type="EMBL" id="CM042013">
    <property type="protein sequence ID" value="KAI3737962.1"/>
    <property type="molecule type" value="Genomic_DNA"/>
</dbReference>
<reference evidence="2" key="1">
    <citation type="journal article" date="2022" name="Mol. Ecol. Resour.">
        <title>The genomes of chicory, endive, great burdock and yacon provide insights into Asteraceae palaeo-polyploidization history and plant inulin production.</title>
        <authorList>
            <person name="Fan W."/>
            <person name="Wang S."/>
            <person name="Wang H."/>
            <person name="Wang A."/>
            <person name="Jiang F."/>
            <person name="Liu H."/>
            <person name="Zhao H."/>
            <person name="Xu D."/>
            <person name="Zhang Y."/>
        </authorList>
    </citation>
    <scope>NUCLEOTIDE SEQUENCE [LARGE SCALE GENOMIC DNA]</scope>
    <source>
        <strain evidence="2">cv. Punajuju</strain>
    </source>
</reference>
<reference evidence="1 2" key="2">
    <citation type="journal article" date="2022" name="Mol. Ecol. Resour.">
        <title>The genomes of chicory, endive, great burdock and yacon provide insights into Asteraceae paleo-polyploidization history and plant inulin production.</title>
        <authorList>
            <person name="Fan W."/>
            <person name="Wang S."/>
            <person name="Wang H."/>
            <person name="Wang A."/>
            <person name="Jiang F."/>
            <person name="Liu H."/>
            <person name="Zhao H."/>
            <person name="Xu D."/>
            <person name="Zhang Y."/>
        </authorList>
    </citation>
    <scope>NUCLEOTIDE SEQUENCE [LARGE SCALE GENOMIC DNA]</scope>
    <source>
        <strain evidence="2">cv. Punajuju</strain>
        <tissue evidence="1">Leaves</tissue>
    </source>
</reference>
<sequence length="161" mass="18633">MNRLHHVQRSGTAGYMDAIYEHTKGVTQKSDVFSFGVVLFEVLFWRKAWPATDDVESFVQRARSHYEEGTLEDMVDTDTREEIDDKSFKIFSETAYSCLKDQRAQRPSMNQIVRQLEKALELQKKFQNYVRSPPGVLVTERSGGESSEVISFDRLKVINVF</sequence>
<organism evidence="1 2">
    <name type="scientific">Cichorium intybus</name>
    <name type="common">Chicory</name>
    <dbReference type="NCBI Taxonomy" id="13427"/>
    <lineage>
        <taxon>Eukaryota</taxon>
        <taxon>Viridiplantae</taxon>
        <taxon>Streptophyta</taxon>
        <taxon>Embryophyta</taxon>
        <taxon>Tracheophyta</taxon>
        <taxon>Spermatophyta</taxon>
        <taxon>Magnoliopsida</taxon>
        <taxon>eudicotyledons</taxon>
        <taxon>Gunneridae</taxon>
        <taxon>Pentapetalae</taxon>
        <taxon>asterids</taxon>
        <taxon>campanulids</taxon>
        <taxon>Asterales</taxon>
        <taxon>Asteraceae</taxon>
        <taxon>Cichorioideae</taxon>
        <taxon>Cichorieae</taxon>
        <taxon>Cichoriinae</taxon>
        <taxon>Cichorium</taxon>
    </lineage>
</organism>
<proteinExistence type="predicted"/>
<evidence type="ECO:0000313" key="1">
    <source>
        <dbReference type="EMBL" id="KAI3737962.1"/>
    </source>
</evidence>
<name>A0ACB9CUI1_CICIN</name>
<comment type="caution">
    <text evidence="1">The sequence shown here is derived from an EMBL/GenBank/DDBJ whole genome shotgun (WGS) entry which is preliminary data.</text>
</comment>
<protein>
    <submittedName>
        <fullName evidence="1">Uncharacterized protein</fullName>
    </submittedName>
</protein>
<accession>A0ACB9CUI1</accession>